<dbReference type="InterPro" id="IPR036388">
    <property type="entry name" value="WH-like_DNA-bd_sf"/>
</dbReference>
<dbReference type="PROSITE" id="PS00894">
    <property type="entry name" value="HTH_DEOR_1"/>
    <property type="match status" value="1"/>
</dbReference>
<dbReference type="InterPro" id="IPR050313">
    <property type="entry name" value="Carb_Metab_HTH_regulators"/>
</dbReference>
<dbReference type="RefSeq" id="WP_021461604.1">
    <property type="nucleotide sequence ID" value="NZ_JPXX01000012.1"/>
</dbReference>
<reference evidence="6 8" key="2">
    <citation type="submission" date="2014-11" db="EMBL/GenBank/DDBJ databases">
        <title>Pan-genome of Gallibacterium spp.</title>
        <authorList>
            <person name="Kudirkiene E."/>
            <person name="Bojesen A.M."/>
        </authorList>
    </citation>
    <scope>NUCLEOTIDE SEQUENCE [LARGE SCALE GENOMIC DNA]</scope>
    <source>
        <strain evidence="6 8">Gerl. 2740/89</strain>
    </source>
</reference>
<keyword evidence="2" id="KW-0238">DNA-binding</keyword>
<dbReference type="Proteomes" id="UP000092594">
    <property type="component" value="Unassembled WGS sequence"/>
</dbReference>
<dbReference type="Gene3D" id="3.40.50.1360">
    <property type="match status" value="1"/>
</dbReference>
<dbReference type="EMBL" id="JTJQ01000008">
    <property type="protein sequence ID" value="OBX02189.1"/>
    <property type="molecule type" value="Genomic_DNA"/>
</dbReference>
<dbReference type="Pfam" id="PF00455">
    <property type="entry name" value="DeoRC"/>
    <property type="match status" value="1"/>
</dbReference>
<evidence type="ECO:0000313" key="8">
    <source>
        <dbReference type="Proteomes" id="UP000092594"/>
    </source>
</evidence>
<dbReference type="InterPro" id="IPR036390">
    <property type="entry name" value="WH_DNA-bd_sf"/>
</dbReference>
<reference evidence="5 7" key="1">
    <citation type="submission" date="2014-08" db="EMBL/GenBank/DDBJ databases">
        <title>Chaperone-usher fimbriae in a diverse selection of Gallibacterium genomes.</title>
        <authorList>
            <person name="Kudirkiene E."/>
            <person name="Bager R.J."/>
            <person name="Johnson T.J."/>
            <person name="Bojesen A.M."/>
        </authorList>
    </citation>
    <scope>NUCLEOTIDE SEQUENCE [LARGE SCALE GENOMIC DNA]</scope>
    <source>
        <strain evidence="5 7">CCM5974</strain>
    </source>
</reference>
<dbReference type="InterPro" id="IPR037171">
    <property type="entry name" value="NagB/RpiA_transferase-like"/>
</dbReference>
<sequence>MKDRHNLILEMVNQQGKISVNELVEKLNVSVETVRRDLALLSKHQLLYRTHGGALSKKTNDIGSAFHIRQRTNAEAKKAIAQQVVEYIYEGVVVGLDASSTSWYVAQLLPDIPCSVVTNSMRNITALVNKPNIKTIATGGVYSAKYDAFYGPLSEHLLSRLHIHIGIFSCVGVDNEGGIWESNELNASMKRKMMDMSEQKFLLVDPSKFGKQNLVKLAEVSQLDMLFTQGTVPKKLQHYCEKMAVSLSIV</sequence>
<comment type="caution">
    <text evidence="5">The sequence shown here is derived from an EMBL/GenBank/DDBJ whole genome shotgun (WGS) entry which is preliminary data.</text>
</comment>
<evidence type="ECO:0000313" key="7">
    <source>
        <dbReference type="Proteomes" id="UP000030539"/>
    </source>
</evidence>
<name>A0A0A2Y5G7_9PAST</name>
<dbReference type="Proteomes" id="UP000030539">
    <property type="component" value="Unassembled WGS sequence"/>
</dbReference>
<keyword evidence="3" id="KW-0804">Transcription</keyword>
<evidence type="ECO:0000256" key="2">
    <source>
        <dbReference type="ARBA" id="ARBA00023125"/>
    </source>
</evidence>
<keyword evidence="1" id="KW-0805">Transcription regulation</keyword>
<dbReference type="PATRIC" id="fig|155515.4.peg.502"/>
<dbReference type="eggNOG" id="COG1349">
    <property type="taxonomic scope" value="Bacteria"/>
</dbReference>
<protein>
    <submittedName>
        <fullName evidence="5">DeoR faimly transcriptional regulator</fullName>
    </submittedName>
    <submittedName>
        <fullName evidence="6">DeoR family transcriptional regulator</fullName>
    </submittedName>
</protein>
<dbReference type="SUPFAM" id="SSF46785">
    <property type="entry name" value="Winged helix' DNA-binding domain"/>
    <property type="match status" value="1"/>
</dbReference>
<dbReference type="InterPro" id="IPR018356">
    <property type="entry name" value="Tscrpt_reg_HTH_DeoR_CS"/>
</dbReference>
<evidence type="ECO:0000313" key="6">
    <source>
        <dbReference type="EMBL" id="OBX02189.1"/>
    </source>
</evidence>
<accession>A0A0A2Y5G7</accession>
<dbReference type="STRING" id="155515.JP36_04790"/>
<dbReference type="GO" id="GO:0003677">
    <property type="term" value="F:DNA binding"/>
    <property type="evidence" value="ECO:0007669"/>
    <property type="project" value="UniProtKB-KW"/>
</dbReference>
<dbReference type="InterPro" id="IPR001034">
    <property type="entry name" value="DeoR_HTH"/>
</dbReference>
<dbReference type="Pfam" id="PF08220">
    <property type="entry name" value="HTH_DeoR"/>
    <property type="match status" value="1"/>
</dbReference>
<organism evidence="5 7">
    <name type="scientific">Gallibacterium genomosp. 1</name>
    <dbReference type="NCBI Taxonomy" id="155515"/>
    <lineage>
        <taxon>Bacteria</taxon>
        <taxon>Pseudomonadati</taxon>
        <taxon>Pseudomonadota</taxon>
        <taxon>Gammaproteobacteria</taxon>
        <taxon>Pasteurellales</taxon>
        <taxon>Pasteurellaceae</taxon>
        <taxon>Gallibacterium</taxon>
    </lineage>
</organism>
<evidence type="ECO:0000256" key="1">
    <source>
        <dbReference type="ARBA" id="ARBA00023015"/>
    </source>
</evidence>
<dbReference type="Gene3D" id="1.10.10.10">
    <property type="entry name" value="Winged helix-like DNA-binding domain superfamily/Winged helix DNA-binding domain"/>
    <property type="match status" value="1"/>
</dbReference>
<dbReference type="PRINTS" id="PR00037">
    <property type="entry name" value="HTHLACR"/>
</dbReference>
<dbReference type="PANTHER" id="PTHR30363:SF44">
    <property type="entry name" value="AGA OPERON TRANSCRIPTIONAL REPRESSOR-RELATED"/>
    <property type="match status" value="1"/>
</dbReference>
<evidence type="ECO:0000313" key="5">
    <source>
        <dbReference type="EMBL" id="KGQ37840.1"/>
    </source>
</evidence>
<evidence type="ECO:0000256" key="3">
    <source>
        <dbReference type="ARBA" id="ARBA00023163"/>
    </source>
</evidence>
<gene>
    <name evidence="5" type="ORF">JP36_04790</name>
    <name evidence="6" type="ORF">QV05_03070</name>
</gene>
<keyword evidence="8" id="KW-1185">Reference proteome</keyword>
<feature type="domain" description="HTH deoR-type" evidence="4">
    <location>
        <begin position="1"/>
        <end position="56"/>
    </location>
</feature>
<dbReference type="PROSITE" id="PS51000">
    <property type="entry name" value="HTH_DEOR_2"/>
    <property type="match status" value="1"/>
</dbReference>
<dbReference type="SMART" id="SM00420">
    <property type="entry name" value="HTH_DEOR"/>
    <property type="match status" value="1"/>
</dbReference>
<dbReference type="EMBL" id="JPXX01000012">
    <property type="protein sequence ID" value="KGQ37840.1"/>
    <property type="molecule type" value="Genomic_DNA"/>
</dbReference>
<dbReference type="InterPro" id="IPR014036">
    <property type="entry name" value="DeoR-like_C"/>
</dbReference>
<evidence type="ECO:0000259" key="4">
    <source>
        <dbReference type="PROSITE" id="PS51000"/>
    </source>
</evidence>
<dbReference type="AlphaFoldDB" id="A0A0A2Y5G7"/>
<dbReference type="SUPFAM" id="SSF100950">
    <property type="entry name" value="NagB/RpiA/CoA transferase-like"/>
    <property type="match status" value="1"/>
</dbReference>
<dbReference type="GO" id="GO:0003700">
    <property type="term" value="F:DNA-binding transcription factor activity"/>
    <property type="evidence" value="ECO:0007669"/>
    <property type="project" value="InterPro"/>
</dbReference>
<dbReference type="SMART" id="SM01134">
    <property type="entry name" value="DeoRC"/>
    <property type="match status" value="1"/>
</dbReference>
<proteinExistence type="predicted"/>
<dbReference type="OrthoDB" id="6846621at2"/>
<dbReference type="PANTHER" id="PTHR30363">
    <property type="entry name" value="HTH-TYPE TRANSCRIPTIONAL REGULATOR SRLR-RELATED"/>
    <property type="match status" value="1"/>
</dbReference>